<dbReference type="Proteomes" id="UP000560658">
    <property type="component" value="Unassembled WGS sequence"/>
</dbReference>
<organism evidence="1 2">
    <name type="scientific">Bacteroides reticulotermitis</name>
    <dbReference type="NCBI Taxonomy" id="1133319"/>
    <lineage>
        <taxon>Bacteria</taxon>
        <taxon>Pseudomonadati</taxon>
        <taxon>Bacteroidota</taxon>
        <taxon>Bacteroidia</taxon>
        <taxon>Bacteroidales</taxon>
        <taxon>Bacteroidaceae</taxon>
        <taxon>Bacteroides</taxon>
    </lineage>
</organism>
<proteinExistence type="predicted"/>
<dbReference type="EMBL" id="JACIER010000027">
    <property type="protein sequence ID" value="MBB4046287.1"/>
    <property type="molecule type" value="Genomic_DNA"/>
</dbReference>
<name>A0A840D1F1_9BACE</name>
<keyword evidence="2" id="KW-1185">Reference proteome</keyword>
<protein>
    <recommendedName>
        <fullName evidence="3">DUF4906 domain-containing protein</fullName>
    </recommendedName>
</protein>
<dbReference type="Gene3D" id="2.60.40.2580">
    <property type="match status" value="1"/>
</dbReference>
<evidence type="ECO:0000313" key="1">
    <source>
        <dbReference type="EMBL" id="MBB4046287.1"/>
    </source>
</evidence>
<sequence length="924" mass="101566">MSIFLYFRKEIYKYGFLLVLVGIMSACIFEDEPVIPTENAVSGAYLKIQLDLPEMSVPSSGEAGTRAMSAEAERVIDLNSLHILVFKSTGEFYYKAPVVGSIVYDEGDLSKATLTVKLVKSENVAEKFKIGIVANYDLSAFPLTNTTTVDDIKQTLTYALSGKWNVDNQNYTPFPMWGETGELIISETMAMPTIDLYRALARIDVGLNFSDAGGILSESADGVSGFKLKQVYVYRTNKSGFVAHQTIGQIHIPAGVERHDDNDPLQYSVSAPEGGDSYVREIYIPETELPSSPGNSNMHSLVVGGYYQGSGAVSYYRLDFATENRSTGVRTYLPIVRNHRYVFNINTVRGPGFGTPEEALESVATIENIDYDLIEFDESIHQLEVHGKYYFGLDKRNLQFAPQPTVTEPTNSFKIKYQTNYPLSTSDPLTLNWGKGNPSSLFNAVWDESTQEITITALTENVTNFVQFDTLFVKAGPITIPVRVEQLYVNFKYYINCESVTVSGLYKSGTVLNATHYIDLSFTAEDRSIQGKTYVFETVDLEGNHGISFSASGVFNFSSIPVGNPLTVNVRLYGTGTLNYSNSEGPFKLRIKSNSSSGSYCEATISPVNRKMKILVLGNQDLYGYNIALPNTGANKILTSTNNFGPYDHSIVKTEGFELINARLNTSAPNTSPGIGQMRSWLIDGPDIVDILYITQDVYVYSTETNTDLALLAKYIAQFINNNGVVLVFNEGNGANAPYTAANIVNACMGITTITQIQQGPSGLVYQLAGDPEVAGDPYFADPIMNGPFGDVRKKQWGEDASYCAILANVPTDEIILYSNGMPINGSGFQADRVNMVSGFRHKTKNLVYFGDGGFTSSGTNGQPYIVPNGTICPLNWDTSTMFPIPYPSYGSYLAQMAVYNSQVWCNVMAWAIDRAANHGINTR</sequence>
<reference evidence="1" key="1">
    <citation type="submission" date="2020-08" db="EMBL/GenBank/DDBJ databases">
        <title>Genomic Encyclopedia of Type Strains, Phase IV (KMG-IV): sequencing the most valuable type-strain genomes for metagenomic binning, comparative biology and taxonomic classification.</title>
        <authorList>
            <person name="Goeker M."/>
        </authorList>
    </citation>
    <scope>NUCLEOTIDE SEQUENCE [LARGE SCALE GENOMIC DNA]</scope>
    <source>
        <strain evidence="1">DSM 105720</strain>
    </source>
</reference>
<gene>
    <name evidence="1" type="ORF">GGR06_004121</name>
</gene>
<comment type="caution">
    <text evidence="1">The sequence shown here is derived from an EMBL/GenBank/DDBJ whole genome shotgun (WGS) entry which is preliminary data.</text>
</comment>
<dbReference type="RefSeq" id="WP_044165449.1">
    <property type="nucleotide sequence ID" value="NZ_JACIER010000027.1"/>
</dbReference>
<dbReference type="AlphaFoldDB" id="A0A840D1F1"/>
<evidence type="ECO:0008006" key="3">
    <source>
        <dbReference type="Google" id="ProtNLM"/>
    </source>
</evidence>
<accession>A0A840D1F1</accession>
<evidence type="ECO:0000313" key="2">
    <source>
        <dbReference type="Proteomes" id="UP000560658"/>
    </source>
</evidence>